<gene>
    <name evidence="2" type="ORF">IMZ08_01375</name>
</gene>
<keyword evidence="1" id="KW-1133">Transmembrane helix</keyword>
<evidence type="ECO:0000313" key="3">
    <source>
        <dbReference type="Proteomes" id="UP001516662"/>
    </source>
</evidence>
<keyword evidence="1" id="KW-0812">Transmembrane</keyword>
<organism evidence="2 3">
    <name type="scientific">Litchfieldia luteola</name>
    <dbReference type="NCBI Taxonomy" id="682179"/>
    <lineage>
        <taxon>Bacteria</taxon>
        <taxon>Bacillati</taxon>
        <taxon>Bacillota</taxon>
        <taxon>Bacilli</taxon>
        <taxon>Bacillales</taxon>
        <taxon>Bacillaceae</taxon>
        <taxon>Litchfieldia</taxon>
    </lineage>
</organism>
<accession>A0ABR9QDY8</accession>
<dbReference type="RefSeq" id="WP_193534202.1">
    <property type="nucleotide sequence ID" value="NZ_JADCLJ010000006.1"/>
</dbReference>
<comment type="caution">
    <text evidence="2">The sequence shown here is derived from an EMBL/GenBank/DDBJ whole genome shotgun (WGS) entry which is preliminary data.</text>
</comment>
<protein>
    <submittedName>
        <fullName evidence="2">Uncharacterized protein</fullName>
    </submittedName>
</protein>
<keyword evidence="3" id="KW-1185">Reference proteome</keyword>
<feature type="transmembrane region" description="Helical" evidence="1">
    <location>
        <begin position="7"/>
        <end position="27"/>
    </location>
</feature>
<reference evidence="2 3" key="1">
    <citation type="submission" date="2020-10" db="EMBL/GenBank/DDBJ databases">
        <title>Bacillus sp. HD4P25, an endophyte from a halophyte.</title>
        <authorList>
            <person name="Sun J.-Q."/>
        </authorList>
    </citation>
    <scope>NUCLEOTIDE SEQUENCE [LARGE SCALE GENOMIC DNA]</scope>
    <source>
        <strain evidence="2 3">YIM 93174</strain>
    </source>
</reference>
<dbReference type="Proteomes" id="UP001516662">
    <property type="component" value="Unassembled WGS sequence"/>
</dbReference>
<sequence length="64" mass="7075">MNGRLPFLLLFVGILLYGFSSLYPLGIALSKEFFYLLLAIGTCLFAISGRIFSAIIKAERKKTG</sequence>
<keyword evidence="1" id="KW-0472">Membrane</keyword>
<name>A0ABR9QDY8_9BACI</name>
<evidence type="ECO:0000313" key="2">
    <source>
        <dbReference type="EMBL" id="MBE4906705.1"/>
    </source>
</evidence>
<dbReference type="EMBL" id="JADCLJ010000006">
    <property type="protein sequence ID" value="MBE4906705.1"/>
    <property type="molecule type" value="Genomic_DNA"/>
</dbReference>
<proteinExistence type="predicted"/>
<evidence type="ECO:0000256" key="1">
    <source>
        <dbReference type="SAM" id="Phobius"/>
    </source>
</evidence>
<feature type="transmembrane region" description="Helical" evidence="1">
    <location>
        <begin position="33"/>
        <end position="52"/>
    </location>
</feature>